<dbReference type="PROSITE" id="PS00518">
    <property type="entry name" value="ZF_RING_1"/>
    <property type="match status" value="1"/>
</dbReference>
<reference evidence="10" key="2">
    <citation type="submission" date="2025-09" db="UniProtKB">
        <authorList>
            <consortium name="Ensembl"/>
        </authorList>
    </citation>
    <scope>IDENTIFICATION</scope>
</reference>
<dbReference type="STRING" id="48699.ENSPLAP00000004591"/>
<keyword evidence="11" id="KW-1185">Reference proteome</keyword>
<name>A0A3B3TW59_9TELE</name>
<dbReference type="GO" id="GO:0045087">
    <property type="term" value="P:innate immune response"/>
    <property type="evidence" value="ECO:0007669"/>
    <property type="project" value="UniProtKB-KW"/>
</dbReference>
<dbReference type="PANTHER" id="PTHR25465">
    <property type="entry name" value="B-BOX DOMAIN CONTAINING"/>
    <property type="match status" value="1"/>
</dbReference>
<sequence>MDVIVFINLNINLSLLKNVSSSVLLAIPCGHSYCMSCIQSFWDKKGKKKHHSCPQCRQTFAPRPALVKNTMLAALVEQLKLTGLQAVRSCLNCLVFCLTDQQCICILCTMDEHKGHETAPAAAERAKRQKELEENRQQIQKKIEDQEKELKRLQQEVKDACVSADEAVKSTEKIFTELITLLQKRRSEVKQQIRSQQEAQVLRVKEVQEKLEQELNDLKRRDTELEKLSHTEDHNQFLQSYASLSAPSDLADSSDKLQDILRDVETHTLQTVSSSRPEPKSRAEFLKYACEISLDPNTAFRTLKLSNENRAAIVWYEDESFTPSPERFSSCRQVLSRQSLTGRCYFEFKWAGIGIFVAVAYKSTKRGGRANESLFGFNDQSWALRCDIEHLSWKGAGYTFSHNKAETPVSSPQSYKLGVYLDHSAGVLAFYDVSETMTLLHRVQTTFTQPLYAGLGFFFCDGGDAEFCNLKDTE</sequence>
<feature type="domain" description="RING-type" evidence="8">
    <location>
        <begin position="28"/>
        <end position="57"/>
    </location>
</feature>
<keyword evidence="7" id="KW-0175">Coiled coil</keyword>
<dbReference type="InterPro" id="IPR013320">
    <property type="entry name" value="ConA-like_dom_sf"/>
</dbReference>
<dbReference type="CDD" id="cd19769">
    <property type="entry name" value="Bbox2_TRIM16-like"/>
    <property type="match status" value="1"/>
</dbReference>
<dbReference type="SUPFAM" id="SSF57850">
    <property type="entry name" value="RING/U-box"/>
    <property type="match status" value="1"/>
</dbReference>
<dbReference type="GO" id="GO:0008270">
    <property type="term" value="F:zinc ion binding"/>
    <property type="evidence" value="ECO:0007669"/>
    <property type="project" value="UniProtKB-KW"/>
</dbReference>
<dbReference type="InterPro" id="IPR000315">
    <property type="entry name" value="Znf_B-box"/>
</dbReference>
<dbReference type="InterPro" id="IPR001841">
    <property type="entry name" value="Znf_RING"/>
</dbReference>
<dbReference type="Pfam" id="PF00622">
    <property type="entry name" value="SPRY"/>
    <property type="match status" value="1"/>
</dbReference>
<dbReference type="Pfam" id="PF15227">
    <property type="entry name" value="zf-C3HC4_4"/>
    <property type="match status" value="1"/>
</dbReference>
<dbReference type="GO" id="GO:0005737">
    <property type="term" value="C:cytoplasm"/>
    <property type="evidence" value="ECO:0007669"/>
    <property type="project" value="UniProtKB-ARBA"/>
</dbReference>
<dbReference type="Gene3D" id="3.30.40.10">
    <property type="entry name" value="Zinc/RING finger domain, C3HC4 (zinc finger)"/>
    <property type="match status" value="1"/>
</dbReference>
<dbReference type="SMART" id="SM00589">
    <property type="entry name" value="PRY"/>
    <property type="match status" value="1"/>
</dbReference>
<proteinExistence type="predicted"/>
<keyword evidence="3 6" id="KW-0863">Zinc-finger</keyword>
<keyword evidence="2" id="KW-0479">Metal-binding</keyword>
<dbReference type="InterPro" id="IPR006574">
    <property type="entry name" value="PRY"/>
</dbReference>
<dbReference type="AlphaFoldDB" id="A0A3B3TW59"/>
<dbReference type="Pfam" id="PF13765">
    <property type="entry name" value="PRY"/>
    <property type="match status" value="1"/>
</dbReference>
<dbReference type="InterPro" id="IPR051051">
    <property type="entry name" value="E3_ubiq-ligase_TRIM/RNF"/>
</dbReference>
<dbReference type="InterPro" id="IPR003877">
    <property type="entry name" value="SPRY_dom"/>
</dbReference>
<dbReference type="Pfam" id="PF25600">
    <property type="entry name" value="TRIM_CC"/>
    <property type="match status" value="1"/>
</dbReference>
<dbReference type="PANTHER" id="PTHR25465:SF5">
    <property type="entry name" value="E3 UBIQUITIN_ISG15 LIGASE TRIM25-RELATED"/>
    <property type="match status" value="1"/>
</dbReference>
<dbReference type="Proteomes" id="UP000261500">
    <property type="component" value="Unplaced"/>
</dbReference>
<evidence type="ECO:0000256" key="2">
    <source>
        <dbReference type="ARBA" id="ARBA00022723"/>
    </source>
</evidence>
<evidence type="ECO:0000313" key="10">
    <source>
        <dbReference type="Ensembl" id="ENSPLAP00000004591.1"/>
    </source>
</evidence>
<dbReference type="SMART" id="SM00336">
    <property type="entry name" value="BBOX"/>
    <property type="match status" value="1"/>
</dbReference>
<feature type="domain" description="B30.2/SPRY" evidence="9">
    <location>
        <begin position="272"/>
        <end position="474"/>
    </location>
</feature>
<keyword evidence="1" id="KW-0399">Innate immunity</keyword>
<dbReference type="SUPFAM" id="SSF49899">
    <property type="entry name" value="Concanavalin A-like lectins/glucanases"/>
    <property type="match status" value="1"/>
</dbReference>
<dbReference type="InterPro" id="IPR043136">
    <property type="entry name" value="B30.2/SPRY_sf"/>
</dbReference>
<dbReference type="PROSITE" id="PS50188">
    <property type="entry name" value="B302_SPRY"/>
    <property type="match status" value="1"/>
</dbReference>
<dbReference type="InterPro" id="IPR001870">
    <property type="entry name" value="B30.2/SPRY"/>
</dbReference>
<keyword evidence="4" id="KW-0862">Zinc</keyword>
<reference evidence="10" key="1">
    <citation type="submission" date="2025-08" db="UniProtKB">
        <authorList>
            <consortium name="Ensembl"/>
        </authorList>
    </citation>
    <scope>IDENTIFICATION</scope>
</reference>
<dbReference type="Gene3D" id="3.30.160.60">
    <property type="entry name" value="Classic Zinc Finger"/>
    <property type="match status" value="1"/>
</dbReference>
<dbReference type="Gene3D" id="2.60.120.920">
    <property type="match status" value="1"/>
</dbReference>
<dbReference type="InterPro" id="IPR003879">
    <property type="entry name" value="Butyrophylin_SPRY"/>
</dbReference>
<evidence type="ECO:0000256" key="3">
    <source>
        <dbReference type="ARBA" id="ARBA00022771"/>
    </source>
</evidence>
<evidence type="ECO:0000256" key="6">
    <source>
        <dbReference type="PROSITE-ProRule" id="PRU00175"/>
    </source>
</evidence>
<dbReference type="PROSITE" id="PS50089">
    <property type="entry name" value="ZF_RING_2"/>
    <property type="match status" value="1"/>
</dbReference>
<accession>A0A3B3TW59</accession>
<evidence type="ECO:0000256" key="1">
    <source>
        <dbReference type="ARBA" id="ARBA00022588"/>
    </source>
</evidence>
<dbReference type="SMART" id="SM00449">
    <property type="entry name" value="SPRY"/>
    <property type="match status" value="1"/>
</dbReference>
<dbReference type="InterPro" id="IPR017907">
    <property type="entry name" value="Znf_RING_CS"/>
</dbReference>
<evidence type="ECO:0000259" key="8">
    <source>
        <dbReference type="PROSITE" id="PS50089"/>
    </source>
</evidence>
<evidence type="ECO:0000256" key="4">
    <source>
        <dbReference type="ARBA" id="ARBA00022833"/>
    </source>
</evidence>
<dbReference type="CDD" id="cd16040">
    <property type="entry name" value="SPRY_PRY_SNTX"/>
    <property type="match status" value="1"/>
</dbReference>
<evidence type="ECO:0000313" key="11">
    <source>
        <dbReference type="Proteomes" id="UP000261500"/>
    </source>
</evidence>
<feature type="coiled-coil region" evidence="7">
    <location>
        <begin position="122"/>
        <end position="228"/>
    </location>
</feature>
<keyword evidence="5" id="KW-0391">Immunity</keyword>
<dbReference type="PRINTS" id="PR01407">
    <property type="entry name" value="BUTYPHLNCDUF"/>
</dbReference>
<dbReference type="GeneTree" id="ENSGT01150000286922"/>
<evidence type="ECO:0000259" key="9">
    <source>
        <dbReference type="PROSITE" id="PS50188"/>
    </source>
</evidence>
<evidence type="ECO:0000256" key="7">
    <source>
        <dbReference type="SAM" id="Coils"/>
    </source>
</evidence>
<dbReference type="InterPro" id="IPR013083">
    <property type="entry name" value="Znf_RING/FYVE/PHD"/>
</dbReference>
<dbReference type="Ensembl" id="ENSPLAT00000009379.1">
    <property type="protein sequence ID" value="ENSPLAP00000004591.1"/>
    <property type="gene ID" value="ENSPLAG00000006309.1"/>
</dbReference>
<dbReference type="InterPro" id="IPR058030">
    <property type="entry name" value="TRIM8/14/16/25/29/45/65_CC"/>
</dbReference>
<protein>
    <submittedName>
        <fullName evidence="10">Tripartite motif-containing protein 16-like</fullName>
    </submittedName>
</protein>
<evidence type="ECO:0000256" key="5">
    <source>
        <dbReference type="ARBA" id="ARBA00022859"/>
    </source>
</evidence>
<organism evidence="10 11">
    <name type="scientific">Poecilia latipinna</name>
    <name type="common">sailfin molly</name>
    <dbReference type="NCBI Taxonomy" id="48699"/>
    <lineage>
        <taxon>Eukaryota</taxon>
        <taxon>Metazoa</taxon>
        <taxon>Chordata</taxon>
        <taxon>Craniata</taxon>
        <taxon>Vertebrata</taxon>
        <taxon>Euteleostomi</taxon>
        <taxon>Actinopterygii</taxon>
        <taxon>Neopterygii</taxon>
        <taxon>Teleostei</taxon>
        <taxon>Neoteleostei</taxon>
        <taxon>Acanthomorphata</taxon>
        <taxon>Ovalentaria</taxon>
        <taxon>Atherinomorphae</taxon>
        <taxon>Cyprinodontiformes</taxon>
        <taxon>Poeciliidae</taxon>
        <taxon>Poeciliinae</taxon>
        <taxon>Poecilia</taxon>
    </lineage>
</organism>
<dbReference type="SUPFAM" id="SSF57845">
    <property type="entry name" value="B-box zinc-binding domain"/>
    <property type="match status" value="1"/>
</dbReference>